<keyword evidence="3" id="KW-1185">Reference proteome</keyword>
<feature type="coiled-coil region" evidence="1">
    <location>
        <begin position="42"/>
        <end position="69"/>
    </location>
</feature>
<protein>
    <submittedName>
        <fullName evidence="2">Uncharacterized protein</fullName>
    </submittedName>
</protein>
<dbReference type="RefSeq" id="WP_095583322.1">
    <property type="nucleotide sequence ID" value="NZ_JAJQQS010000026.1"/>
</dbReference>
<comment type="caution">
    <text evidence="2">The sequence shown here is derived from an EMBL/GenBank/DDBJ whole genome shotgun (WGS) entry which is preliminary data.</text>
</comment>
<evidence type="ECO:0000313" key="3">
    <source>
        <dbReference type="Proteomes" id="UP000218944"/>
    </source>
</evidence>
<name>A0A2A2D4A2_9ACTN</name>
<dbReference type="AlphaFoldDB" id="A0A2A2D4A2"/>
<dbReference type="Proteomes" id="UP000218944">
    <property type="component" value="Unassembled WGS sequence"/>
</dbReference>
<keyword evidence="1" id="KW-0175">Coiled coil</keyword>
<accession>A0A2A2D4A2</accession>
<evidence type="ECO:0000313" key="2">
    <source>
        <dbReference type="EMBL" id="PAU46160.1"/>
    </source>
</evidence>
<reference evidence="2 3" key="1">
    <citation type="submission" date="2017-08" db="EMBL/GenBank/DDBJ databases">
        <title>Genome sequence of Streptomyces albireticuli NRRL B-1670.</title>
        <authorList>
            <person name="Graham D.E."/>
            <person name="Mahan K.M."/>
            <person name="Klingeman D.M."/>
            <person name="Hettich R.L."/>
            <person name="Parry R.J."/>
            <person name="Spain J.C."/>
        </authorList>
    </citation>
    <scope>NUCLEOTIDE SEQUENCE [LARGE SCALE GENOMIC DNA]</scope>
    <source>
        <strain evidence="2 3">NRRL B-1670</strain>
    </source>
</reference>
<evidence type="ECO:0000256" key="1">
    <source>
        <dbReference type="SAM" id="Coils"/>
    </source>
</evidence>
<gene>
    <name evidence="2" type="ORF">CK936_25525</name>
</gene>
<organism evidence="2 3">
    <name type="scientific">Streptomyces albireticuli</name>
    <dbReference type="NCBI Taxonomy" id="1940"/>
    <lineage>
        <taxon>Bacteria</taxon>
        <taxon>Bacillati</taxon>
        <taxon>Actinomycetota</taxon>
        <taxon>Actinomycetes</taxon>
        <taxon>Kitasatosporales</taxon>
        <taxon>Streptomycetaceae</taxon>
        <taxon>Streptomyces</taxon>
    </lineage>
</organism>
<dbReference type="EMBL" id="NSJV01000486">
    <property type="protein sequence ID" value="PAU46160.1"/>
    <property type="molecule type" value="Genomic_DNA"/>
</dbReference>
<proteinExistence type="predicted"/>
<sequence>MSPETLASIGVSLITAVCGVWAARVARRTPRQERRDDFVAVSEQQGKAIERLEGRIQRQETEGERQRERIAAQDTTIAYLHTWVRLLAGHIRSLGHEPPLAPQPVPAEVRQLLRDIDV</sequence>